<dbReference type="PANTHER" id="PTHR43283">
    <property type="entry name" value="BETA-LACTAMASE-RELATED"/>
    <property type="match status" value="1"/>
</dbReference>
<name>A0A1M5UED8_9CLOT</name>
<dbReference type="Gene3D" id="3.40.710.10">
    <property type="entry name" value="DD-peptidase/beta-lactamase superfamily"/>
    <property type="match status" value="1"/>
</dbReference>
<dbReference type="Proteomes" id="UP000184241">
    <property type="component" value="Unassembled WGS sequence"/>
</dbReference>
<evidence type="ECO:0000259" key="1">
    <source>
        <dbReference type="Pfam" id="PF00144"/>
    </source>
</evidence>
<dbReference type="EMBL" id="FQXU01000003">
    <property type="protein sequence ID" value="SHH61412.1"/>
    <property type="molecule type" value="Genomic_DNA"/>
</dbReference>
<protein>
    <submittedName>
        <fullName evidence="2">CubicO group peptidase, beta-lactamase class C family</fullName>
    </submittedName>
</protein>
<dbReference type="AlphaFoldDB" id="A0A1M5UED8"/>
<gene>
    <name evidence="2" type="ORF">SAMN02745941_00497</name>
</gene>
<sequence>MNNDLLKNLIVNVKVKNLGVKNVVVRQGGKVIAKHDFEEEKETLLWSVSKTFTSMAVGIAIEEGYLQLTDNVIDFFPGITPKNPNENLKNMKVHDLLCMGTGHDRCPVVNADWSEGKVWDITKLFFDEPVIFKPGSHFTYNNGATYILSRIIGLTTGISLDDYLDEKIFQYLNIPKPRWDRCPLGIPQGFSGLHLTAEYLSRFGQLILNKGIWNDNELIPRNYIEKATAVQIETRDFNPHFATKDHHQGYGYQLWMNSYKGSYRMDGSYGQYVVILPDKDTVVTYISNEPTNMTGVLELTWDTLIEKL</sequence>
<accession>A0A1M5UED8</accession>
<dbReference type="InterPro" id="IPR050789">
    <property type="entry name" value="Diverse_Enzym_Activities"/>
</dbReference>
<dbReference type="SUPFAM" id="SSF56601">
    <property type="entry name" value="beta-lactamase/transpeptidase-like"/>
    <property type="match status" value="1"/>
</dbReference>
<dbReference type="PANTHER" id="PTHR43283:SF7">
    <property type="entry name" value="BETA-LACTAMASE-RELATED DOMAIN-CONTAINING PROTEIN"/>
    <property type="match status" value="1"/>
</dbReference>
<feature type="domain" description="Beta-lactamase-related" evidence="1">
    <location>
        <begin position="23"/>
        <end position="293"/>
    </location>
</feature>
<dbReference type="Pfam" id="PF00144">
    <property type="entry name" value="Beta-lactamase"/>
    <property type="match status" value="1"/>
</dbReference>
<evidence type="ECO:0000313" key="2">
    <source>
        <dbReference type="EMBL" id="SHH61412.1"/>
    </source>
</evidence>
<dbReference type="InterPro" id="IPR012338">
    <property type="entry name" value="Beta-lactam/transpept-like"/>
</dbReference>
<dbReference type="InterPro" id="IPR001466">
    <property type="entry name" value="Beta-lactam-related"/>
</dbReference>
<proteinExistence type="predicted"/>
<dbReference type="RefSeq" id="WP_073016366.1">
    <property type="nucleotide sequence ID" value="NZ_FQXU01000003.1"/>
</dbReference>
<evidence type="ECO:0000313" key="3">
    <source>
        <dbReference type="Proteomes" id="UP000184241"/>
    </source>
</evidence>
<reference evidence="2 3" key="1">
    <citation type="submission" date="2016-11" db="EMBL/GenBank/DDBJ databases">
        <authorList>
            <person name="Jaros S."/>
            <person name="Januszkiewicz K."/>
            <person name="Wedrychowicz H."/>
        </authorList>
    </citation>
    <scope>NUCLEOTIDE SEQUENCE [LARGE SCALE GENOMIC DNA]</scope>
    <source>
        <strain evidence="2 3">DSM 6191</strain>
    </source>
</reference>
<organism evidence="2 3">
    <name type="scientific">Clostridium intestinale DSM 6191</name>
    <dbReference type="NCBI Taxonomy" id="1121320"/>
    <lineage>
        <taxon>Bacteria</taxon>
        <taxon>Bacillati</taxon>
        <taxon>Bacillota</taxon>
        <taxon>Clostridia</taxon>
        <taxon>Eubacteriales</taxon>
        <taxon>Clostridiaceae</taxon>
        <taxon>Clostridium</taxon>
    </lineage>
</organism>